<accession>A0AA40A3A3</accession>
<sequence>MSTFYTPPSETAYLVSTPFYMPSKRGDMWAVAFPTSSAQLLNSKRCHCHRSIGFWGLIAAVALYCAPRSIPPHLAAGLTTLRNATDPWAAFKGLLAFAYASRSAGSFGTRLSIRAVGFVFSILALAIFVASITLGILAPSLLQIGNMAPVRPGALYFPSLDDDNVSYRDALPFCSPWIMRALSAVEIAKSTLRSTVQIETREFLVPTDENTNEPGLELSYSYSLTGPDFGLSHANGLALNVAGACRTEYSWLDRTYWNDQYDVYHKWGNTTFAAGWAFNLNETMIKTLPKTWVVEHPETKQQLLQDGNWSFVITTDTAHHMSYTAGTDPWYVTELRPTGSTIRLEDNPPFWVKSGRPVLVCWEQDEWGYEGVAAKNIRELKSLPGIRVPEVLLEVFQSALSRPQIGLVTNYASGPSLSLASTSSSPGNAIIDAGTAGIKQDMERLILISFVATQNTLIEATLSDAPRLRSGLKNVIVGSDGQPREGAGAFALYTTDVQTFSLPGLIGLGAVTATLLILKTLLMFKLRAHSSETGETPGTPGLPTSPVSIRKTSSRWSRFSVFSAANLFDYIYRNEVSRGISLLDSPAKNDSSDQIHAMSTERLLKNDLDITTTEDIIYEG</sequence>
<dbReference type="Proteomes" id="UP001172102">
    <property type="component" value="Unassembled WGS sequence"/>
</dbReference>
<name>A0AA40A3A3_9PEZI</name>
<keyword evidence="1" id="KW-0812">Transmembrane</keyword>
<evidence type="ECO:0000256" key="1">
    <source>
        <dbReference type="SAM" id="Phobius"/>
    </source>
</evidence>
<dbReference type="EMBL" id="JAUKUA010000006">
    <property type="protein sequence ID" value="KAK0708490.1"/>
    <property type="molecule type" value="Genomic_DNA"/>
</dbReference>
<evidence type="ECO:0000313" key="2">
    <source>
        <dbReference type="EMBL" id="KAK0708490.1"/>
    </source>
</evidence>
<protein>
    <recommendedName>
        <fullName evidence="4">Transmembrane protein</fullName>
    </recommendedName>
</protein>
<feature type="transmembrane region" description="Helical" evidence="1">
    <location>
        <begin position="115"/>
        <end position="142"/>
    </location>
</feature>
<keyword evidence="3" id="KW-1185">Reference proteome</keyword>
<reference evidence="2" key="1">
    <citation type="submission" date="2023-06" db="EMBL/GenBank/DDBJ databases">
        <title>Genome-scale phylogeny and comparative genomics of the fungal order Sordariales.</title>
        <authorList>
            <consortium name="Lawrence Berkeley National Laboratory"/>
            <person name="Hensen N."/>
            <person name="Bonometti L."/>
            <person name="Westerberg I."/>
            <person name="Brannstrom I.O."/>
            <person name="Guillou S."/>
            <person name="Cros-Aarteil S."/>
            <person name="Calhoun S."/>
            <person name="Haridas S."/>
            <person name="Kuo A."/>
            <person name="Mondo S."/>
            <person name="Pangilinan J."/>
            <person name="Riley R."/>
            <person name="Labutti K."/>
            <person name="Andreopoulos B."/>
            <person name="Lipzen A."/>
            <person name="Chen C."/>
            <person name="Yanf M."/>
            <person name="Daum C."/>
            <person name="Ng V."/>
            <person name="Clum A."/>
            <person name="Steindorff A."/>
            <person name="Ohm R."/>
            <person name="Martin F."/>
            <person name="Silar P."/>
            <person name="Natvig D."/>
            <person name="Lalanne C."/>
            <person name="Gautier V."/>
            <person name="Ament-Velasquez S.L."/>
            <person name="Kruys A."/>
            <person name="Hutchinson M.I."/>
            <person name="Powell A.J."/>
            <person name="Barry K."/>
            <person name="Miller A.N."/>
            <person name="Grigoriev I.V."/>
            <person name="Debuchy R."/>
            <person name="Gladieux P."/>
            <person name="Thoren M.H."/>
            <person name="Johannesson H."/>
        </authorList>
    </citation>
    <scope>NUCLEOTIDE SEQUENCE</scope>
    <source>
        <strain evidence="2">SMH4607-1</strain>
    </source>
</reference>
<comment type="caution">
    <text evidence="2">The sequence shown here is derived from an EMBL/GenBank/DDBJ whole genome shotgun (WGS) entry which is preliminary data.</text>
</comment>
<evidence type="ECO:0008006" key="4">
    <source>
        <dbReference type="Google" id="ProtNLM"/>
    </source>
</evidence>
<keyword evidence="1" id="KW-1133">Transmembrane helix</keyword>
<dbReference type="AlphaFoldDB" id="A0AA40A3A3"/>
<proteinExistence type="predicted"/>
<organism evidence="2 3">
    <name type="scientific">Lasiosphaeris hirsuta</name>
    <dbReference type="NCBI Taxonomy" id="260670"/>
    <lineage>
        <taxon>Eukaryota</taxon>
        <taxon>Fungi</taxon>
        <taxon>Dikarya</taxon>
        <taxon>Ascomycota</taxon>
        <taxon>Pezizomycotina</taxon>
        <taxon>Sordariomycetes</taxon>
        <taxon>Sordariomycetidae</taxon>
        <taxon>Sordariales</taxon>
        <taxon>Lasiosphaeriaceae</taxon>
        <taxon>Lasiosphaeris</taxon>
    </lineage>
</organism>
<keyword evidence="1" id="KW-0472">Membrane</keyword>
<gene>
    <name evidence="2" type="ORF">B0H67DRAFT_520971</name>
</gene>
<evidence type="ECO:0000313" key="3">
    <source>
        <dbReference type="Proteomes" id="UP001172102"/>
    </source>
</evidence>